<keyword evidence="2 4" id="KW-0819">tRNA processing</keyword>
<dbReference type="Gene3D" id="3.30.70.660">
    <property type="entry name" value="Pseudouridine synthase I, catalytic domain, C-terminal subdomain"/>
    <property type="match status" value="1"/>
</dbReference>
<dbReference type="GO" id="GO:0160147">
    <property type="term" value="F:tRNA pseudouridine(38-40) synthase activity"/>
    <property type="evidence" value="ECO:0007669"/>
    <property type="project" value="UniProtKB-EC"/>
</dbReference>
<sequence>MQTRPFTYLFSLSYYGARFKGWAIQKGQPTVQGKLERVFRFVLGNDDFTILGGSRTDSGVSCRHGYFQFFSKEAVDWTIYLASLNENLAVEIQLLEVREVNRDFNLIKQIEAKTYRYYFSTASTHSFASAYMATLFGESDIEKMKDAASLFRGEYDFRAFCTPSVNKSNYRREVISCRISDSNDFQGEFFPKNQWMMEIKGKGFLHHQVRKIMRAIWYAGSGEWKREDITQRLENPTQDWGIIPAAPAHGLILWETILKTD</sequence>
<organism evidence="9 10">
    <name type="scientific">Algoriphagus ornithinivorans</name>
    <dbReference type="NCBI Taxonomy" id="226506"/>
    <lineage>
        <taxon>Bacteria</taxon>
        <taxon>Pseudomonadati</taxon>
        <taxon>Bacteroidota</taxon>
        <taxon>Cytophagia</taxon>
        <taxon>Cytophagales</taxon>
        <taxon>Cyclobacteriaceae</taxon>
        <taxon>Algoriphagus</taxon>
    </lineage>
</organism>
<dbReference type="InterPro" id="IPR020095">
    <property type="entry name" value="PsdUridine_synth_TruA_C"/>
</dbReference>
<dbReference type="AlphaFoldDB" id="A0A1I5IAZ3"/>
<evidence type="ECO:0000256" key="4">
    <source>
        <dbReference type="HAMAP-Rule" id="MF_00171"/>
    </source>
</evidence>
<dbReference type="SUPFAM" id="SSF55120">
    <property type="entry name" value="Pseudouridine synthase"/>
    <property type="match status" value="1"/>
</dbReference>
<dbReference type="RefSeq" id="WP_091654919.1">
    <property type="nucleotide sequence ID" value="NZ_FOVW01000008.1"/>
</dbReference>
<evidence type="ECO:0000256" key="6">
    <source>
        <dbReference type="PIRSR" id="PIRSR001430-2"/>
    </source>
</evidence>
<reference evidence="10" key="1">
    <citation type="submission" date="2016-10" db="EMBL/GenBank/DDBJ databases">
        <authorList>
            <person name="Varghese N."/>
            <person name="Submissions S."/>
        </authorList>
    </citation>
    <scope>NUCLEOTIDE SEQUENCE [LARGE SCALE GENOMIC DNA]</scope>
    <source>
        <strain evidence="10">DSM 15282</strain>
    </source>
</reference>
<comment type="catalytic activity">
    <reaction evidence="4 7">
        <text>uridine(38/39/40) in tRNA = pseudouridine(38/39/40) in tRNA</text>
        <dbReference type="Rhea" id="RHEA:22376"/>
        <dbReference type="Rhea" id="RHEA-COMP:10085"/>
        <dbReference type="Rhea" id="RHEA-COMP:10087"/>
        <dbReference type="ChEBI" id="CHEBI:65314"/>
        <dbReference type="ChEBI" id="CHEBI:65315"/>
        <dbReference type="EC" id="5.4.99.12"/>
    </reaction>
</comment>
<keyword evidence="10" id="KW-1185">Reference proteome</keyword>
<name>A0A1I5IAZ3_9BACT</name>
<evidence type="ECO:0000256" key="7">
    <source>
        <dbReference type="RuleBase" id="RU003792"/>
    </source>
</evidence>
<evidence type="ECO:0000313" key="10">
    <source>
        <dbReference type="Proteomes" id="UP000199564"/>
    </source>
</evidence>
<evidence type="ECO:0000256" key="2">
    <source>
        <dbReference type="ARBA" id="ARBA00022694"/>
    </source>
</evidence>
<evidence type="ECO:0000256" key="1">
    <source>
        <dbReference type="ARBA" id="ARBA00009375"/>
    </source>
</evidence>
<dbReference type="Pfam" id="PF01416">
    <property type="entry name" value="PseudoU_synth_1"/>
    <property type="match status" value="1"/>
</dbReference>
<dbReference type="PANTHER" id="PTHR11142">
    <property type="entry name" value="PSEUDOURIDYLATE SYNTHASE"/>
    <property type="match status" value="1"/>
</dbReference>
<feature type="active site" description="Nucleophile" evidence="4 5">
    <location>
        <position position="57"/>
    </location>
</feature>
<dbReference type="PANTHER" id="PTHR11142:SF0">
    <property type="entry name" value="TRNA PSEUDOURIDINE SYNTHASE-LIKE 1"/>
    <property type="match status" value="1"/>
</dbReference>
<dbReference type="Gene3D" id="3.30.70.580">
    <property type="entry name" value="Pseudouridine synthase I, catalytic domain, N-terminal subdomain"/>
    <property type="match status" value="1"/>
</dbReference>
<dbReference type="GO" id="GO:0003723">
    <property type="term" value="F:RNA binding"/>
    <property type="evidence" value="ECO:0007669"/>
    <property type="project" value="InterPro"/>
</dbReference>
<keyword evidence="3 4" id="KW-0413">Isomerase</keyword>
<dbReference type="Proteomes" id="UP000199564">
    <property type="component" value="Unassembled WGS sequence"/>
</dbReference>
<dbReference type="STRING" id="226506.SAMN04488519_108172"/>
<gene>
    <name evidence="4" type="primary">truA</name>
    <name evidence="9" type="ORF">SAMN04488519_108172</name>
</gene>
<dbReference type="EC" id="5.4.99.12" evidence="4"/>
<evidence type="ECO:0000259" key="8">
    <source>
        <dbReference type="Pfam" id="PF01416"/>
    </source>
</evidence>
<evidence type="ECO:0000256" key="5">
    <source>
        <dbReference type="PIRSR" id="PIRSR001430-1"/>
    </source>
</evidence>
<dbReference type="EMBL" id="FOVW01000008">
    <property type="protein sequence ID" value="SFO57326.1"/>
    <property type="molecule type" value="Genomic_DNA"/>
</dbReference>
<dbReference type="GO" id="GO:0031119">
    <property type="term" value="P:tRNA pseudouridine synthesis"/>
    <property type="evidence" value="ECO:0007669"/>
    <property type="project" value="UniProtKB-UniRule"/>
</dbReference>
<comment type="similarity">
    <text evidence="1 4 7">Belongs to the tRNA pseudouridine synthase TruA family.</text>
</comment>
<comment type="function">
    <text evidence="4">Formation of pseudouridine at positions 38, 39 and 40 in the anticodon stem and loop of transfer RNAs.</text>
</comment>
<dbReference type="PIRSF" id="PIRSF001430">
    <property type="entry name" value="tRNA_psdUrid_synth"/>
    <property type="match status" value="1"/>
</dbReference>
<protein>
    <recommendedName>
        <fullName evidence="4">tRNA pseudouridine synthase A</fullName>
        <ecNumber evidence="4">5.4.99.12</ecNumber>
    </recommendedName>
    <alternativeName>
        <fullName evidence="4">tRNA pseudouridine(38-40) synthase</fullName>
    </alternativeName>
    <alternativeName>
        <fullName evidence="4">tRNA pseudouridylate synthase I</fullName>
    </alternativeName>
    <alternativeName>
        <fullName evidence="4">tRNA-uridine isomerase I</fullName>
    </alternativeName>
</protein>
<feature type="domain" description="Pseudouridine synthase I TruA alpha/beta" evidence="8">
    <location>
        <begin position="147"/>
        <end position="255"/>
    </location>
</feature>
<dbReference type="InterPro" id="IPR020103">
    <property type="entry name" value="PsdUridine_synth_cat_dom_sf"/>
</dbReference>
<accession>A0A1I5IAZ3</accession>
<comment type="subunit">
    <text evidence="4">Homodimer.</text>
</comment>
<proteinExistence type="inferred from homology"/>
<comment type="caution">
    <text evidence="4">Lacks conserved residue(s) required for the propagation of feature annotation.</text>
</comment>
<feature type="binding site" evidence="4 6">
    <location>
        <position position="115"/>
    </location>
    <ligand>
        <name>substrate</name>
    </ligand>
</feature>
<dbReference type="HAMAP" id="MF_00171">
    <property type="entry name" value="TruA"/>
    <property type="match status" value="1"/>
</dbReference>
<evidence type="ECO:0000256" key="3">
    <source>
        <dbReference type="ARBA" id="ARBA00023235"/>
    </source>
</evidence>
<dbReference type="InterPro" id="IPR020094">
    <property type="entry name" value="TruA/RsuA/RluB/E/F_N"/>
</dbReference>
<dbReference type="InterPro" id="IPR001406">
    <property type="entry name" value="PsdUridine_synth_TruA"/>
</dbReference>
<dbReference type="InterPro" id="IPR020097">
    <property type="entry name" value="PsdUridine_synth_TruA_a/b_dom"/>
</dbReference>
<evidence type="ECO:0000313" key="9">
    <source>
        <dbReference type="EMBL" id="SFO57326.1"/>
    </source>
</evidence>